<evidence type="ECO:0000313" key="1">
    <source>
        <dbReference type="EMBL" id="MCB7481051.1"/>
    </source>
</evidence>
<name>A0A9X1LIJ1_9FLAO</name>
<comment type="caution">
    <text evidence="1">The sequence shown here is derived from an EMBL/GenBank/DDBJ whole genome shotgun (WGS) entry which is preliminary data.</text>
</comment>
<gene>
    <name evidence="1" type="ORF">LGQ90_07230</name>
</gene>
<dbReference type="Proteomes" id="UP001139414">
    <property type="component" value="Unassembled WGS sequence"/>
</dbReference>
<dbReference type="EMBL" id="JAJBZG010000002">
    <property type="protein sequence ID" value="MCB7481051.1"/>
    <property type="molecule type" value="Genomic_DNA"/>
</dbReference>
<accession>A0A9X1LIJ1</accession>
<evidence type="ECO:0000313" key="2">
    <source>
        <dbReference type="Proteomes" id="UP001139414"/>
    </source>
</evidence>
<organism evidence="1 2">
    <name type="scientific">Christiangramia sediminis</name>
    <dbReference type="NCBI Taxonomy" id="2881336"/>
    <lineage>
        <taxon>Bacteria</taxon>
        <taxon>Pseudomonadati</taxon>
        <taxon>Bacteroidota</taxon>
        <taxon>Flavobacteriia</taxon>
        <taxon>Flavobacteriales</taxon>
        <taxon>Flavobacteriaceae</taxon>
        <taxon>Christiangramia</taxon>
    </lineage>
</organism>
<proteinExistence type="predicted"/>
<protein>
    <submittedName>
        <fullName evidence="1">Uncharacterized protein</fullName>
    </submittedName>
</protein>
<dbReference type="RefSeq" id="WP_229339636.1">
    <property type="nucleotide sequence ID" value="NZ_JAJBZG010000002.1"/>
</dbReference>
<reference evidence="1" key="1">
    <citation type="submission" date="2021-10" db="EMBL/GenBank/DDBJ databases">
        <title>Gramella sp. ASW11-100T, isolated from marine sediment.</title>
        <authorList>
            <person name="Xia C."/>
        </authorList>
    </citation>
    <scope>NUCLEOTIDE SEQUENCE</scope>
    <source>
        <strain evidence="1">ASW11-100</strain>
    </source>
</reference>
<dbReference type="AlphaFoldDB" id="A0A9X1LIJ1"/>
<keyword evidence="2" id="KW-1185">Reference proteome</keyword>
<sequence>MSKIQVGFLMSYDYELLKKSIPPVYSKADSIFIALDKDHKTWSGKTIEIDPSFFTWLENFDTDKKITIYKDFFYDASLNPMENEVRERKMLGQKMGIGNWLIQIDSDEYFVNFKNFVKDLRNNDHYLKRPEKNQVQIAGFFINLYKYVEGGILYVDESRNQKFATNYPSYQTGRNTRKRVIYTNNLVLHECLSRTEAEIKTKFENWGHSHQVNFKSFITKWRKLDHTNYKDYQNFFYLEPEKWKNLDFVKGNSISEISDNLEYKSLMPSPLFLWKKNFGQWFKFLFK</sequence>